<dbReference type="EMBL" id="QANS01000001">
    <property type="protein sequence ID" value="PTU33133.1"/>
    <property type="molecule type" value="Genomic_DNA"/>
</dbReference>
<dbReference type="PIRSF" id="PIRSF009471">
    <property type="entry name" value="UCP009471"/>
    <property type="match status" value="1"/>
</dbReference>
<accession>A0A2T5MKM0</accession>
<feature type="domain" description="DUF1214" evidence="1">
    <location>
        <begin position="70"/>
        <end position="169"/>
    </location>
</feature>
<keyword evidence="3" id="KW-1185">Reference proteome</keyword>
<dbReference type="Proteomes" id="UP000244248">
    <property type="component" value="Unassembled WGS sequence"/>
</dbReference>
<dbReference type="SUPFAM" id="SSF160935">
    <property type="entry name" value="VPA0735-like"/>
    <property type="match status" value="1"/>
</dbReference>
<dbReference type="Pfam" id="PF06742">
    <property type="entry name" value="DUF1214"/>
    <property type="match status" value="1"/>
</dbReference>
<dbReference type="InterPro" id="IPR010621">
    <property type="entry name" value="DUF1214"/>
</dbReference>
<evidence type="ECO:0000313" key="3">
    <source>
        <dbReference type="Proteomes" id="UP000244248"/>
    </source>
</evidence>
<organism evidence="2 3">
    <name type="scientific">Stenotrophobium rhamnosiphilum</name>
    <dbReference type="NCBI Taxonomy" id="2029166"/>
    <lineage>
        <taxon>Bacteria</taxon>
        <taxon>Pseudomonadati</taxon>
        <taxon>Pseudomonadota</taxon>
        <taxon>Gammaproteobacteria</taxon>
        <taxon>Nevskiales</taxon>
        <taxon>Nevskiaceae</taxon>
        <taxon>Stenotrophobium</taxon>
    </lineage>
</organism>
<protein>
    <recommendedName>
        <fullName evidence="1">DUF1214 domain-containing protein</fullName>
    </recommendedName>
</protein>
<comment type="caution">
    <text evidence="2">The sequence shown here is derived from an EMBL/GenBank/DDBJ whole genome shotgun (WGS) entry which is preliminary data.</text>
</comment>
<dbReference type="AlphaFoldDB" id="A0A2T5MKM0"/>
<proteinExistence type="predicted"/>
<reference evidence="2 3" key="1">
    <citation type="submission" date="2018-04" db="EMBL/GenBank/DDBJ databases">
        <title>Novel species isolated from glacier.</title>
        <authorList>
            <person name="Liu Q."/>
            <person name="Xin Y.-H."/>
        </authorList>
    </citation>
    <scope>NUCLEOTIDE SEQUENCE [LARGE SCALE GENOMIC DNA]</scope>
    <source>
        <strain evidence="2 3">GT1R17</strain>
    </source>
</reference>
<evidence type="ECO:0000259" key="1">
    <source>
        <dbReference type="Pfam" id="PF06742"/>
    </source>
</evidence>
<name>A0A2T5MKM0_9GAMM</name>
<dbReference type="OrthoDB" id="9777345at2"/>
<gene>
    <name evidence="2" type="ORF">CJD38_03235</name>
</gene>
<dbReference type="InterPro" id="IPR012038">
    <property type="entry name" value="UCP009471"/>
</dbReference>
<evidence type="ECO:0000313" key="2">
    <source>
        <dbReference type="EMBL" id="PTU33133.1"/>
    </source>
</evidence>
<dbReference type="RefSeq" id="WP_107938841.1">
    <property type="nucleotide sequence ID" value="NZ_QANS01000001.1"/>
</dbReference>
<sequence length="190" mass="20570">MKTRYWIALVVIACLTGVLATKPVVAYLMNRFAVHNGSWTTSASTGSDSANIYERAAIAVAGLYALSNKEAIYYTAFTDSDGQPLDGACDYSLRGSTLPARWWSLTMYGADHYLVDNVAGIYSRHAGNLEFAADKSYSVHISATAQAHNWLPAPKSGKFSITLRLYNPDVTVHENLSGIALPVITRGGCK</sequence>
<dbReference type="InterPro" id="IPR037049">
    <property type="entry name" value="DUF1214_C_sf"/>
</dbReference>
<dbReference type="PANTHER" id="PTHR36509">
    <property type="entry name" value="BLL3101 PROTEIN"/>
    <property type="match status" value="1"/>
</dbReference>
<dbReference type="PANTHER" id="PTHR36509:SF2">
    <property type="entry name" value="BLL3101 PROTEIN"/>
    <property type="match status" value="1"/>
</dbReference>
<dbReference type="Gene3D" id="2.60.120.600">
    <property type="entry name" value="Domain of unknown function DUF1214, C-terminal domain"/>
    <property type="match status" value="1"/>
</dbReference>